<dbReference type="PROSITE" id="PS00645">
    <property type="entry name" value="COMPLEX1_51K_2"/>
    <property type="match status" value="1"/>
</dbReference>
<dbReference type="InterPro" id="IPR011538">
    <property type="entry name" value="Nuo51_FMN-bd"/>
</dbReference>
<feature type="region of interest" description="Disordered" evidence="11">
    <location>
        <begin position="188"/>
        <end position="213"/>
    </location>
</feature>
<evidence type="ECO:0000259" key="12">
    <source>
        <dbReference type="SMART" id="SM00928"/>
    </source>
</evidence>
<dbReference type="SMART" id="SM00928">
    <property type="entry name" value="NADH_4Fe-4S"/>
    <property type="match status" value="1"/>
</dbReference>
<keyword evidence="7" id="KW-0408">Iron</keyword>
<evidence type="ECO:0000256" key="2">
    <source>
        <dbReference type="ARBA" id="ARBA00001966"/>
    </source>
</evidence>
<evidence type="ECO:0000256" key="5">
    <source>
        <dbReference type="ARBA" id="ARBA00022485"/>
    </source>
</evidence>
<evidence type="ECO:0000256" key="7">
    <source>
        <dbReference type="ARBA" id="ARBA00023004"/>
    </source>
</evidence>
<dbReference type="Pfam" id="PF01512">
    <property type="entry name" value="Complex1_51K"/>
    <property type="match status" value="1"/>
</dbReference>
<name>A0A450U5R4_9GAMM</name>
<comment type="similarity">
    <text evidence="3">Belongs to the complex I 51 kDa subunit family.</text>
</comment>
<dbReference type="PANTHER" id="PTHR43578">
    <property type="entry name" value="NADH-QUINONE OXIDOREDUCTASE SUBUNIT F"/>
    <property type="match status" value="1"/>
</dbReference>
<dbReference type="Gene3D" id="1.20.1440.230">
    <property type="entry name" value="NADH-ubiquinone oxidoreductase 51kDa subunit, iron-sulphur binding domain"/>
    <property type="match status" value="1"/>
</dbReference>
<evidence type="ECO:0000256" key="9">
    <source>
        <dbReference type="ARBA" id="ARBA00031578"/>
    </source>
</evidence>
<keyword evidence="6" id="KW-0479">Metal-binding</keyword>
<accession>A0A450U5R4</accession>
<dbReference type="GO" id="GO:0008137">
    <property type="term" value="F:NADH dehydrogenase (ubiquinone) activity"/>
    <property type="evidence" value="ECO:0007669"/>
    <property type="project" value="InterPro"/>
</dbReference>
<dbReference type="EMBL" id="CAADFF010000003">
    <property type="protein sequence ID" value="VFJ86524.1"/>
    <property type="molecule type" value="Genomic_DNA"/>
</dbReference>
<evidence type="ECO:0000256" key="4">
    <source>
        <dbReference type="ARBA" id="ARBA00019901"/>
    </source>
</evidence>
<dbReference type="Gene3D" id="3.40.50.11540">
    <property type="entry name" value="NADH-ubiquinone oxidoreductase 51kDa subunit"/>
    <property type="match status" value="1"/>
</dbReference>
<dbReference type="SUPFAM" id="SSF142984">
    <property type="entry name" value="Nqo1 middle domain-like"/>
    <property type="match status" value="1"/>
</dbReference>
<protein>
    <recommendedName>
        <fullName evidence="4">NADH-quinone oxidoreductase subunit F</fullName>
    </recommendedName>
    <alternativeName>
        <fullName evidence="9">NADH dehydrogenase I subunit F</fullName>
    </alternativeName>
    <alternativeName>
        <fullName evidence="10">NDH-1 subunit F</fullName>
    </alternativeName>
</protein>
<dbReference type="Pfam" id="PF01257">
    <property type="entry name" value="2Fe-2S_thioredx"/>
    <property type="match status" value="1"/>
</dbReference>
<dbReference type="SUPFAM" id="SSF142019">
    <property type="entry name" value="Nqo1 FMN-binding domain-like"/>
    <property type="match status" value="1"/>
</dbReference>
<dbReference type="InterPro" id="IPR037207">
    <property type="entry name" value="Nuop51_4Fe4S-bd_sf"/>
</dbReference>
<reference evidence="13" key="1">
    <citation type="submission" date="2019-02" db="EMBL/GenBank/DDBJ databases">
        <authorList>
            <person name="Gruber-Vodicka R. H."/>
            <person name="Seah K. B. B."/>
        </authorList>
    </citation>
    <scope>NUCLEOTIDE SEQUENCE</scope>
    <source>
        <strain evidence="13">BECK_M7</strain>
    </source>
</reference>
<dbReference type="InterPro" id="IPR036249">
    <property type="entry name" value="Thioredoxin-like_sf"/>
</dbReference>
<dbReference type="FunFam" id="3.40.50.11540:FF:000001">
    <property type="entry name" value="NADH dehydrogenase [ubiquinone] flavoprotein 1, mitochondrial"/>
    <property type="match status" value="1"/>
</dbReference>
<evidence type="ECO:0000256" key="11">
    <source>
        <dbReference type="SAM" id="MobiDB-lite"/>
    </source>
</evidence>
<dbReference type="Pfam" id="PF10589">
    <property type="entry name" value="NADH_4Fe-4S"/>
    <property type="match status" value="1"/>
</dbReference>
<evidence type="ECO:0000256" key="8">
    <source>
        <dbReference type="ARBA" id="ARBA00023014"/>
    </source>
</evidence>
<dbReference type="CDD" id="cd02980">
    <property type="entry name" value="TRX_Fd_family"/>
    <property type="match status" value="1"/>
</dbReference>
<comment type="cofactor">
    <cofactor evidence="1">
        <name>FMN</name>
        <dbReference type="ChEBI" id="CHEBI:58210"/>
    </cofactor>
</comment>
<feature type="domain" description="NADH-ubiquinone oxidoreductase 51kDa subunit iron-sulphur binding" evidence="12">
    <location>
        <begin position="535"/>
        <end position="580"/>
    </location>
</feature>
<evidence type="ECO:0000256" key="10">
    <source>
        <dbReference type="ARBA" id="ARBA00032787"/>
    </source>
</evidence>
<keyword evidence="8" id="KW-0411">Iron-sulfur</keyword>
<dbReference type="SUPFAM" id="SSF52833">
    <property type="entry name" value="Thioredoxin-like"/>
    <property type="match status" value="1"/>
</dbReference>
<comment type="cofactor">
    <cofactor evidence="2">
        <name>[4Fe-4S] cluster</name>
        <dbReference type="ChEBI" id="CHEBI:49883"/>
    </cofactor>
</comment>
<dbReference type="GO" id="GO:0051539">
    <property type="term" value="F:4 iron, 4 sulfur cluster binding"/>
    <property type="evidence" value="ECO:0007669"/>
    <property type="project" value="UniProtKB-KW"/>
</dbReference>
<evidence type="ECO:0000256" key="6">
    <source>
        <dbReference type="ARBA" id="ARBA00022723"/>
    </source>
</evidence>
<dbReference type="InterPro" id="IPR019575">
    <property type="entry name" value="Nuop51_4Fe4S-bd"/>
</dbReference>
<evidence type="ECO:0000256" key="3">
    <source>
        <dbReference type="ARBA" id="ARBA00007523"/>
    </source>
</evidence>
<dbReference type="InterPro" id="IPR037225">
    <property type="entry name" value="Nuo51_FMN-bd_sf"/>
</dbReference>
<dbReference type="SUPFAM" id="SSF140490">
    <property type="entry name" value="Nqo1C-terminal domain-like"/>
    <property type="match status" value="1"/>
</dbReference>
<dbReference type="Gene3D" id="3.10.20.600">
    <property type="match status" value="1"/>
</dbReference>
<keyword evidence="5" id="KW-0004">4Fe-4S</keyword>
<dbReference type="PANTHER" id="PTHR43578:SF3">
    <property type="entry name" value="NADH-QUINONE OXIDOREDUCTASE SUBUNIT F"/>
    <property type="match status" value="1"/>
</dbReference>
<sequence>MIPIRFNPLIHERSFCFQNQGNNLQDSDFSTIDFSGPRTMSRNLSKLSGRQGMENNLFARLGDPAMKGGNASECSDRLAREFLIGKANIHGAMTFYDLPSPDGQGKKVYVCNGSACLCAGTQPRLIGEMKNHFKDDEIGAMTCLGRCFENSAFQYKGKNYSNRSPEEIARIIESGDSVKSEFPVNALGSERPGNTCPGGSICPGNTPRKDDATTNKVRNEFLGTLVLTTEYGLDTQGALLRETLKRDPKEILQEIKDSGIRGRGGAGYPMGMKWESCRNSQSDSKFILCNADEGDPGAYSDRYLLERRPHLVLFGMIIGGFCIGAKQGIIYIRAEYPESVIGMEKAIAELRDDDLIGKNIAGSGFDFEITVIEGQGSYICGEETALIDSIEGQRPEPRTRPPFPTEQGLFQKPTVVNNVETLANVPFIMENGGSAYRKLGTETSTGTKLICVDGYFNRPGIHEVEMGTPLSGIVNELAGGFKGPVKALHIGGPLGGLVPVPLLDRLTLDFESFAEHGFVLGHASMVSIPEDFPMMEYLGHLFSFAAHESCGKCFPCRLGTYRGLEMFEKAKAGEYRINGHLLDDLLHTLETGSLCAHGSGIAVPIRNALKYFEGELSRYITDDPSEKPM</sequence>
<evidence type="ECO:0000313" key="13">
    <source>
        <dbReference type="EMBL" id="VFJ86524.1"/>
    </source>
</evidence>
<dbReference type="GO" id="GO:0046872">
    <property type="term" value="F:metal ion binding"/>
    <property type="evidence" value="ECO:0007669"/>
    <property type="project" value="UniProtKB-KW"/>
</dbReference>
<dbReference type="InterPro" id="IPR001949">
    <property type="entry name" value="NADH-UbQ_OxRdtase_51kDa_CS"/>
</dbReference>
<evidence type="ECO:0000256" key="1">
    <source>
        <dbReference type="ARBA" id="ARBA00001917"/>
    </source>
</evidence>
<gene>
    <name evidence="13" type="ORF">BECKLFY1418B_GA0070995_100384</name>
</gene>
<organism evidence="13">
    <name type="scientific">Candidatus Kentrum sp. LFY</name>
    <dbReference type="NCBI Taxonomy" id="2126342"/>
    <lineage>
        <taxon>Bacteria</taxon>
        <taxon>Pseudomonadati</taxon>
        <taxon>Pseudomonadota</taxon>
        <taxon>Gammaproteobacteria</taxon>
        <taxon>Candidatus Kentrum</taxon>
    </lineage>
</organism>
<proteinExistence type="inferred from homology"/>
<dbReference type="AlphaFoldDB" id="A0A450U5R4"/>
<dbReference type="GO" id="GO:0010181">
    <property type="term" value="F:FMN binding"/>
    <property type="evidence" value="ECO:0007669"/>
    <property type="project" value="InterPro"/>
</dbReference>